<protein>
    <submittedName>
        <fullName evidence="2">Uncharacterized protein</fullName>
    </submittedName>
</protein>
<dbReference type="EMBL" id="MNCJ02000318">
    <property type="protein sequence ID" value="KAF5815795.1"/>
    <property type="molecule type" value="Genomic_DNA"/>
</dbReference>
<dbReference type="Proteomes" id="UP000215914">
    <property type="component" value="Unassembled WGS sequence"/>
</dbReference>
<comment type="caution">
    <text evidence="2">The sequence shown here is derived from an EMBL/GenBank/DDBJ whole genome shotgun (WGS) entry which is preliminary data.</text>
</comment>
<sequence>MERFGGGGGGGDTLQLDSNSSATGPKTYQGDQEVCTKSHGNH</sequence>
<evidence type="ECO:0000256" key="1">
    <source>
        <dbReference type="SAM" id="MobiDB-lite"/>
    </source>
</evidence>
<feature type="compositionally biased region" description="Gly residues" evidence="1">
    <location>
        <begin position="1"/>
        <end position="12"/>
    </location>
</feature>
<evidence type="ECO:0000313" key="2">
    <source>
        <dbReference type="EMBL" id="KAF5815795.1"/>
    </source>
</evidence>
<gene>
    <name evidence="2" type="ORF">HanXRQr2_Chr03g0127091</name>
</gene>
<proteinExistence type="predicted"/>
<reference evidence="2" key="2">
    <citation type="submission" date="2020-06" db="EMBL/GenBank/DDBJ databases">
        <title>Helianthus annuus Genome sequencing and assembly Release 2.</title>
        <authorList>
            <person name="Gouzy J."/>
            <person name="Langlade N."/>
            <person name="Munos S."/>
        </authorList>
    </citation>
    <scope>NUCLEOTIDE SEQUENCE</scope>
    <source>
        <tissue evidence="2">Leaves</tissue>
    </source>
</reference>
<evidence type="ECO:0000313" key="3">
    <source>
        <dbReference type="Proteomes" id="UP000215914"/>
    </source>
</evidence>
<reference evidence="2" key="1">
    <citation type="journal article" date="2017" name="Nature">
        <title>The sunflower genome provides insights into oil metabolism, flowering and Asterid evolution.</title>
        <authorList>
            <person name="Badouin H."/>
            <person name="Gouzy J."/>
            <person name="Grassa C.J."/>
            <person name="Murat F."/>
            <person name="Staton S.E."/>
            <person name="Cottret L."/>
            <person name="Lelandais-Briere C."/>
            <person name="Owens G.L."/>
            <person name="Carrere S."/>
            <person name="Mayjonade B."/>
            <person name="Legrand L."/>
            <person name="Gill N."/>
            <person name="Kane N.C."/>
            <person name="Bowers J.E."/>
            <person name="Hubner S."/>
            <person name="Bellec A."/>
            <person name="Berard A."/>
            <person name="Berges H."/>
            <person name="Blanchet N."/>
            <person name="Boniface M.C."/>
            <person name="Brunel D."/>
            <person name="Catrice O."/>
            <person name="Chaidir N."/>
            <person name="Claudel C."/>
            <person name="Donnadieu C."/>
            <person name="Faraut T."/>
            <person name="Fievet G."/>
            <person name="Helmstetter N."/>
            <person name="King M."/>
            <person name="Knapp S.J."/>
            <person name="Lai Z."/>
            <person name="Le Paslier M.C."/>
            <person name="Lippi Y."/>
            <person name="Lorenzon L."/>
            <person name="Mandel J.R."/>
            <person name="Marage G."/>
            <person name="Marchand G."/>
            <person name="Marquand E."/>
            <person name="Bret-Mestries E."/>
            <person name="Morien E."/>
            <person name="Nambeesan S."/>
            <person name="Nguyen T."/>
            <person name="Pegot-Espagnet P."/>
            <person name="Pouilly N."/>
            <person name="Raftis F."/>
            <person name="Sallet E."/>
            <person name="Schiex T."/>
            <person name="Thomas J."/>
            <person name="Vandecasteele C."/>
            <person name="Vares D."/>
            <person name="Vear F."/>
            <person name="Vautrin S."/>
            <person name="Crespi M."/>
            <person name="Mangin B."/>
            <person name="Burke J.M."/>
            <person name="Salse J."/>
            <person name="Munos S."/>
            <person name="Vincourt P."/>
            <person name="Rieseberg L.H."/>
            <person name="Langlade N.B."/>
        </authorList>
    </citation>
    <scope>NUCLEOTIDE SEQUENCE</scope>
    <source>
        <tissue evidence="2">Leaves</tissue>
    </source>
</reference>
<name>A0A9K3NXL6_HELAN</name>
<feature type="compositionally biased region" description="Polar residues" evidence="1">
    <location>
        <begin position="15"/>
        <end position="30"/>
    </location>
</feature>
<keyword evidence="3" id="KW-1185">Reference proteome</keyword>
<dbReference type="AlphaFoldDB" id="A0A9K3NXL6"/>
<organism evidence="2 3">
    <name type="scientific">Helianthus annuus</name>
    <name type="common">Common sunflower</name>
    <dbReference type="NCBI Taxonomy" id="4232"/>
    <lineage>
        <taxon>Eukaryota</taxon>
        <taxon>Viridiplantae</taxon>
        <taxon>Streptophyta</taxon>
        <taxon>Embryophyta</taxon>
        <taxon>Tracheophyta</taxon>
        <taxon>Spermatophyta</taxon>
        <taxon>Magnoliopsida</taxon>
        <taxon>eudicotyledons</taxon>
        <taxon>Gunneridae</taxon>
        <taxon>Pentapetalae</taxon>
        <taxon>asterids</taxon>
        <taxon>campanulids</taxon>
        <taxon>Asterales</taxon>
        <taxon>Asteraceae</taxon>
        <taxon>Asteroideae</taxon>
        <taxon>Heliantheae alliance</taxon>
        <taxon>Heliantheae</taxon>
        <taxon>Helianthus</taxon>
    </lineage>
</organism>
<dbReference type="Gramene" id="mRNA:HanXRQr2_Chr03g0127091">
    <property type="protein sequence ID" value="mRNA:HanXRQr2_Chr03g0127091"/>
    <property type="gene ID" value="HanXRQr2_Chr03g0127091"/>
</dbReference>
<feature type="region of interest" description="Disordered" evidence="1">
    <location>
        <begin position="1"/>
        <end position="42"/>
    </location>
</feature>
<accession>A0A9K3NXL6</accession>